<dbReference type="EMBL" id="KZ996487">
    <property type="protein sequence ID" value="RKO88772.1"/>
    <property type="molecule type" value="Genomic_DNA"/>
</dbReference>
<feature type="compositionally biased region" description="Low complexity" evidence="1">
    <location>
        <begin position="291"/>
        <end position="302"/>
    </location>
</feature>
<keyword evidence="3" id="KW-1185">Reference proteome</keyword>
<evidence type="ECO:0000256" key="1">
    <source>
        <dbReference type="SAM" id="MobiDB-lite"/>
    </source>
</evidence>
<evidence type="ECO:0000313" key="2">
    <source>
        <dbReference type="EMBL" id="RKO88772.1"/>
    </source>
</evidence>
<protein>
    <submittedName>
        <fullName evidence="2">Uncharacterized protein</fullName>
    </submittedName>
</protein>
<reference evidence="3" key="1">
    <citation type="journal article" date="2018" name="Nat. Microbiol.">
        <title>Leveraging single-cell genomics to expand the fungal tree of life.</title>
        <authorList>
            <person name="Ahrendt S.R."/>
            <person name="Quandt C.A."/>
            <person name="Ciobanu D."/>
            <person name="Clum A."/>
            <person name="Salamov A."/>
            <person name="Andreopoulos B."/>
            <person name="Cheng J.F."/>
            <person name="Woyke T."/>
            <person name="Pelin A."/>
            <person name="Henrissat B."/>
            <person name="Reynolds N.K."/>
            <person name="Benny G.L."/>
            <person name="Smith M.E."/>
            <person name="James T.Y."/>
            <person name="Grigoriev I.V."/>
        </authorList>
    </citation>
    <scope>NUCLEOTIDE SEQUENCE [LARGE SCALE GENOMIC DNA]</scope>
</reference>
<gene>
    <name evidence="2" type="ORF">BDK51DRAFT_37746</name>
</gene>
<evidence type="ECO:0000313" key="3">
    <source>
        <dbReference type="Proteomes" id="UP000269721"/>
    </source>
</evidence>
<dbReference type="Proteomes" id="UP000269721">
    <property type="component" value="Unassembled WGS sequence"/>
</dbReference>
<name>A0A4P9W9D2_9FUNG</name>
<accession>A0A4P9W9D2</accession>
<feature type="compositionally biased region" description="Basic and acidic residues" evidence="1">
    <location>
        <begin position="334"/>
        <end position="347"/>
    </location>
</feature>
<sequence>MRILPDARPSEDCFQASEGTCPFSGVKARFCLLAALMDLDLAITLLLVTTVVGLHNICTSKGDVTKATEWEVFAKEYMDVNLEESNAAWENLETRPPHQHPSQGELLVLHDLALPHKEMYESVVEELIKRHNHAVDWLVVKVAREATLLCPYGSVVPPSIVKVQGPSGMDEVWSVARNETTSCRIDQHNLGHHQVKEFSTERPSGTSPLRMSVVGLSTGPSSSAARTFNSTINSTLTSLIINDTDSIIEESVVDHSINRKVTSATTIVHASIYSIKDRTLPALPATEPSRRPSATPSTRSSTGQPGSRPTEPSARSSSGTSRSRTSRDTVQLGLEEHHQRRPEHRYQILDQDDRYLDRVRGHNNQRQGCLQPVQQQLDLQSVQQRLVTRMVSEPANDMIKVFLQVSRSSGGSTGAAVIDSQVAARYEHEGPQLTEVGEPAKDLVQGVPNDVSTLLINRFTLQCNSDG</sequence>
<feature type="region of interest" description="Disordered" evidence="1">
    <location>
        <begin position="281"/>
        <end position="347"/>
    </location>
</feature>
<organism evidence="2 3">
    <name type="scientific">Blyttiomyces helicus</name>
    <dbReference type="NCBI Taxonomy" id="388810"/>
    <lineage>
        <taxon>Eukaryota</taxon>
        <taxon>Fungi</taxon>
        <taxon>Fungi incertae sedis</taxon>
        <taxon>Chytridiomycota</taxon>
        <taxon>Chytridiomycota incertae sedis</taxon>
        <taxon>Chytridiomycetes</taxon>
        <taxon>Chytridiomycetes incertae sedis</taxon>
        <taxon>Blyttiomyces</taxon>
    </lineage>
</organism>
<proteinExistence type="predicted"/>
<feature type="compositionally biased region" description="Low complexity" evidence="1">
    <location>
        <begin position="313"/>
        <end position="323"/>
    </location>
</feature>
<dbReference type="AlphaFoldDB" id="A0A4P9W9D2"/>